<accession>A0ABY6DPJ5</accession>
<feature type="region of interest" description="Disordered" evidence="2">
    <location>
        <begin position="48"/>
        <end position="70"/>
    </location>
</feature>
<evidence type="ECO:0000256" key="2">
    <source>
        <dbReference type="SAM" id="MobiDB-lite"/>
    </source>
</evidence>
<dbReference type="InterPro" id="IPR026042">
    <property type="entry name" value="YjbJ"/>
</dbReference>
<dbReference type="PIRSF" id="PIRSF039008">
    <property type="entry name" value="YjbJ"/>
    <property type="match status" value="1"/>
</dbReference>
<organism evidence="4 5">
    <name type="scientific">Chitiniphilus purpureus</name>
    <dbReference type="NCBI Taxonomy" id="2981137"/>
    <lineage>
        <taxon>Bacteria</taxon>
        <taxon>Pseudomonadati</taxon>
        <taxon>Pseudomonadota</taxon>
        <taxon>Betaproteobacteria</taxon>
        <taxon>Neisseriales</taxon>
        <taxon>Chitinibacteraceae</taxon>
        <taxon>Chitiniphilus</taxon>
    </lineage>
</organism>
<gene>
    <name evidence="4" type="ORF">N8I74_19150</name>
</gene>
<comment type="similarity">
    <text evidence="1">Belongs to the UPF0337 (CsbD) family.</text>
</comment>
<sequence>MNRDQVQGNWKQFKGKVREQWGRLTDDHLDQIEGRREQLSGRIQEAYGISKEEAEQQINDFERSTDYKWQ</sequence>
<feature type="domain" description="CsbD-like" evidence="3">
    <location>
        <begin position="4"/>
        <end position="55"/>
    </location>
</feature>
<dbReference type="Proteomes" id="UP001061302">
    <property type="component" value="Chromosome"/>
</dbReference>
<protein>
    <submittedName>
        <fullName evidence="4">CsbD family protein</fullName>
    </submittedName>
</protein>
<feature type="compositionally biased region" description="Basic and acidic residues" evidence="2">
    <location>
        <begin position="50"/>
        <end position="70"/>
    </location>
</feature>
<evidence type="ECO:0000259" key="3">
    <source>
        <dbReference type="Pfam" id="PF05532"/>
    </source>
</evidence>
<dbReference type="Gene3D" id="1.10.1470.10">
    <property type="entry name" value="YjbJ"/>
    <property type="match status" value="1"/>
</dbReference>
<proteinExistence type="inferred from homology"/>
<name>A0ABY6DPJ5_9NEIS</name>
<reference evidence="4" key="1">
    <citation type="submission" date="2022-10" db="EMBL/GenBank/DDBJ databases">
        <title>Chitiniphilus purpureus sp. nov., a novel chitin-degrading bacterium isolated from crawfish pond sediment.</title>
        <authorList>
            <person name="Li K."/>
        </authorList>
    </citation>
    <scope>NUCLEOTIDE SEQUENCE</scope>
    <source>
        <strain evidence="4">CD1</strain>
    </source>
</reference>
<dbReference type="PANTHER" id="PTHR34977">
    <property type="entry name" value="UPF0337 PROTEIN YJBJ"/>
    <property type="match status" value="1"/>
</dbReference>
<dbReference type="InterPro" id="IPR050423">
    <property type="entry name" value="UPF0337_stress_rsp"/>
</dbReference>
<evidence type="ECO:0000256" key="1">
    <source>
        <dbReference type="ARBA" id="ARBA00009129"/>
    </source>
</evidence>
<keyword evidence="5" id="KW-1185">Reference proteome</keyword>
<dbReference type="RefSeq" id="WP_263124809.1">
    <property type="nucleotide sequence ID" value="NZ_CP106753.1"/>
</dbReference>
<evidence type="ECO:0000313" key="5">
    <source>
        <dbReference type="Proteomes" id="UP001061302"/>
    </source>
</evidence>
<dbReference type="EMBL" id="CP106753">
    <property type="protein sequence ID" value="UXY15401.1"/>
    <property type="molecule type" value="Genomic_DNA"/>
</dbReference>
<dbReference type="SUPFAM" id="SSF69047">
    <property type="entry name" value="Hypothetical protein YjbJ"/>
    <property type="match status" value="1"/>
</dbReference>
<dbReference type="PANTHER" id="PTHR34977:SF1">
    <property type="entry name" value="UPF0337 PROTEIN YJBJ"/>
    <property type="match status" value="1"/>
</dbReference>
<evidence type="ECO:0000313" key="4">
    <source>
        <dbReference type="EMBL" id="UXY15401.1"/>
    </source>
</evidence>
<dbReference type="InterPro" id="IPR036629">
    <property type="entry name" value="YjbJ_sf"/>
</dbReference>
<dbReference type="Pfam" id="PF05532">
    <property type="entry name" value="CsbD"/>
    <property type="match status" value="1"/>
</dbReference>
<dbReference type="InterPro" id="IPR008462">
    <property type="entry name" value="CsbD"/>
</dbReference>